<dbReference type="NCBIfam" id="TIGR00229">
    <property type="entry name" value="sensory_box"/>
    <property type="match status" value="2"/>
</dbReference>
<dbReference type="PROSITE" id="PS50112">
    <property type="entry name" value="PAS"/>
    <property type="match status" value="2"/>
</dbReference>
<dbReference type="PANTHER" id="PTHR43304:SF1">
    <property type="entry name" value="PAC DOMAIN-CONTAINING PROTEIN"/>
    <property type="match status" value="1"/>
</dbReference>
<dbReference type="InterPro" id="IPR052162">
    <property type="entry name" value="Sensor_kinase/Photoreceptor"/>
</dbReference>
<dbReference type="EMBL" id="DSLA01000110">
    <property type="protein sequence ID" value="HEH35873.1"/>
    <property type="molecule type" value="Genomic_DNA"/>
</dbReference>
<evidence type="ECO:0000256" key="1">
    <source>
        <dbReference type="ARBA" id="ARBA00000085"/>
    </source>
</evidence>
<dbReference type="AlphaFoldDB" id="A0A7J2TJW4"/>
<dbReference type="SUPFAM" id="SSF55874">
    <property type="entry name" value="ATPase domain of HSP90 chaperone/DNA topoisomerase II/histidine kinase"/>
    <property type="match status" value="1"/>
</dbReference>
<comment type="catalytic activity">
    <reaction evidence="1">
        <text>ATP + protein L-histidine = ADP + protein N-phospho-L-histidine.</text>
        <dbReference type="EC" id="2.7.13.3"/>
    </reaction>
</comment>
<dbReference type="InterPro" id="IPR005467">
    <property type="entry name" value="His_kinase_dom"/>
</dbReference>
<dbReference type="InterPro" id="IPR003594">
    <property type="entry name" value="HATPase_dom"/>
</dbReference>
<protein>
    <recommendedName>
        <fullName evidence="2">histidine kinase</fullName>
        <ecNumber evidence="2">2.7.13.3</ecNumber>
    </recommendedName>
</protein>
<evidence type="ECO:0000259" key="7">
    <source>
        <dbReference type="PROSITE" id="PS50112"/>
    </source>
</evidence>
<gene>
    <name evidence="8" type="ORF">ENP88_07030</name>
</gene>
<feature type="domain" description="PAS" evidence="7">
    <location>
        <begin position="128"/>
        <end position="186"/>
    </location>
</feature>
<evidence type="ECO:0000256" key="4">
    <source>
        <dbReference type="ARBA" id="ARBA00022679"/>
    </source>
</evidence>
<dbReference type="InterPro" id="IPR036890">
    <property type="entry name" value="HATPase_C_sf"/>
</dbReference>
<dbReference type="PROSITE" id="PS50109">
    <property type="entry name" value="HIS_KIN"/>
    <property type="match status" value="1"/>
</dbReference>
<dbReference type="SMART" id="SM00091">
    <property type="entry name" value="PAS"/>
    <property type="match status" value="2"/>
</dbReference>
<dbReference type="Pfam" id="PF00989">
    <property type="entry name" value="PAS"/>
    <property type="match status" value="1"/>
</dbReference>
<dbReference type="InterPro" id="IPR000014">
    <property type="entry name" value="PAS"/>
</dbReference>
<comment type="caution">
    <text evidence="8">The sequence shown here is derived from an EMBL/GenBank/DDBJ whole genome shotgun (WGS) entry which is preliminary data.</text>
</comment>
<evidence type="ECO:0000259" key="6">
    <source>
        <dbReference type="PROSITE" id="PS50109"/>
    </source>
</evidence>
<dbReference type="CDD" id="cd00130">
    <property type="entry name" value="PAS"/>
    <property type="match status" value="2"/>
</dbReference>
<dbReference type="EC" id="2.7.13.3" evidence="2"/>
<proteinExistence type="predicted"/>
<dbReference type="InterPro" id="IPR035965">
    <property type="entry name" value="PAS-like_dom_sf"/>
</dbReference>
<dbReference type="GO" id="GO:0004673">
    <property type="term" value="F:protein histidine kinase activity"/>
    <property type="evidence" value="ECO:0007669"/>
    <property type="project" value="UniProtKB-EC"/>
</dbReference>
<dbReference type="InterPro" id="IPR013655">
    <property type="entry name" value="PAS_fold_3"/>
</dbReference>
<feature type="domain" description="PAS" evidence="7">
    <location>
        <begin position="5"/>
        <end position="75"/>
    </location>
</feature>
<dbReference type="InterPro" id="IPR013767">
    <property type="entry name" value="PAS_fold"/>
</dbReference>
<dbReference type="Gene3D" id="3.30.565.10">
    <property type="entry name" value="Histidine kinase-like ATPase, C-terminal domain"/>
    <property type="match status" value="1"/>
</dbReference>
<accession>A0A7J2TJW4</accession>
<organism evidence="8">
    <name type="scientific">Archaeoglobus fulgidus</name>
    <dbReference type="NCBI Taxonomy" id="2234"/>
    <lineage>
        <taxon>Archaea</taxon>
        <taxon>Methanobacteriati</taxon>
        <taxon>Methanobacteriota</taxon>
        <taxon>Archaeoglobi</taxon>
        <taxon>Archaeoglobales</taxon>
        <taxon>Archaeoglobaceae</taxon>
        <taxon>Archaeoglobus</taxon>
    </lineage>
</organism>
<dbReference type="SMART" id="SM00387">
    <property type="entry name" value="HATPase_c"/>
    <property type="match status" value="1"/>
</dbReference>
<sequence>MEFEGAEFWKTIVDKMLAGVFVTDESMKYLYVNDIFSLATGYSKEELANMTILDLAHEDSIEKAKKAVERVLSGETVMEELNYRRKDGRIRTVFGIFRPITYRGKVYGIGNYIDITRTKELERKLKESEEFYRDLIENSEVASYIVQNGKFVFVNKMVEELTGYKREELIGRNAFDLVYPEDRARVFDRYSKKEAGLLDAEKYSFRFVTKDGRVCWFTMRAKRIIYKGKPAVYVSGIDNTELMNLNEELKKKNEYFSLISKILRHDILNDLAVIQSAIEIREDSLLEKAYQRINWIVEKIKDIKMLEDAIGELKPVNVAEFVKKVVEKYRQDALFKLKIEDATVMANEALKSVIENLVSNSIIHSQVSPVEITVEVTKAEGECILRVSDNGIGIPDELKERIFEASYSRKGGGLGLFLVKKIVNMFGGNVRIYDNKPRGVVFEVRLPLAQGQSF</sequence>
<dbReference type="InterPro" id="IPR004358">
    <property type="entry name" value="Sig_transdc_His_kin-like_C"/>
</dbReference>
<dbReference type="Pfam" id="PF08447">
    <property type="entry name" value="PAS_3"/>
    <property type="match status" value="1"/>
</dbReference>
<dbReference type="GO" id="GO:0006355">
    <property type="term" value="P:regulation of DNA-templated transcription"/>
    <property type="evidence" value="ECO:0007669"/>
    <property type="project" value="InterPro"/>
</dbReference>
<dbReference type="SUPFAM" id="SSF55785">
    <property type="entry name" value="PYP-like sensor domain (PAS domain)"/>
    <property type="match status" value="2"/>
</dbReference>
<evidence type="ECO:0000256" key="3">
    <source>
        <dbReference type="ARBA" id="ARBA00022553"/>
    </source>
</evidence>
<dbReference type="Gene3D" id="3.30.450.20">
    <property type="entry name" value="PAS domain"/>
    <property type="match status" value="2"/>
</dbReference>
<reference evidence="8" key="1">
    <citation type="journal article" date="2020" name="mSystems">
        <title>Genome- and Community-Level Interaction Insights into Carbon Utilization and Element Cycling Functions of Hydrothermarchaeota in Hydrothermal Sediment.</title>
        <authorList>
            <person name="Zhou Z."/>
            <person name="Liu Y."/>
            <person name="Xu W."/>
            <person name="Pan J."/>
            <person name="Luo Z.H."/>
            <person name="Li M."/>
        </authorList>
    </citation>
    <scope>NUCLEOTIDE SEQUENCE [LARGE SCALE GENOMIC DNA]</scope>
    <source>
        <strain evidence="8">SpSt-26</strain>
    </source>
</reference>
<keyword evidence="4" id="KW-0808">Transferase</keyword>
<evidence type="ECO:0000256" key="2">
    <source>
        <dbReference type="ARBA" id="ARBA00012438"/>
    </source>
</evidence>
<dbReference type="PANTHER" id="PTHR43304">
    <property type="entry name" value="PHYTOCHROME-LIKE PROTEIN CPH1"/>
    <property type="match status" value="1"/>
</dbReference>
<dbReference type="Pfam" id="PF02518">
    <property type="entry name" value="HATPase_c"/>
    <property type="match status" value="1"/>
</dbReference>
<dbReference type="PRINTS" id="PR00344">
    <property type="entry name" value="BCTRLSENSOR"/>
</dbReference>
<evidence type="ECO:0000313" key="8">
    <source>
        <dbReference type="EMBL" id="HEH35873.1"/>
    </source>
</evidence>
<keyword evidence="3" id="KW-0597">Phosphoprotein</keyword>
<dbReference type="CDD" id="cd00075">
    <property type="entry name" value="HATPase"/>
    <property type="match status" value="1"/>
</dbReference>
<feature type="domain" description="Histidine kinase" evidence="6">
    <location>
        <begin position="262"/>
        <end position="450"/>
    </location>
</feature>
<evidence type="ECO:0000256" key="5">
    <source>
        <dbReference type="ARBA" id="ARBA00022777"/>
    </source>
</evidence>
<keyword evidence="5" id="KW-0418">Kinase</keyword>
<name>A0A7J2TJW4_ARCFL</name>